<reference key="2">
    <citation type="submission" date="2011-10" db="EMBL/GenBank/DDBJ databases">
        <title>The genome and transcriptome sequence of Clonorchis sinensis provide insights into the carcinogenic liver fluke.</title>
        <authorList>
            <person name="Wang X."/>
            <person name="Huang Y."/>
            <person name="Chen W."/>
            <person name="Liu H."/>
            <person name="Guo L."/>
            <person name="Chen Y."/>
            <person name="Luo F."/>
            <person name="Zhou W."/>
            <person name="Sun J."/>
            <person name="Mao Q."/>
            <person name="Liang P."/>
            <person name="Zhou C."/>
            <person name="Tian Y."/>
            <person name="Men J."/>
            <person name="Lv X."/>
            <person name="Huang L."/>
            <person name="Zhou J."/>
            <person name="Hu Y."/>
            <person name="Li R."/>
            <person name="Zhang F."/>
            <person name="Lei H."/>
            <person name="Li X."/>
            <person name="Hu X."/>
            <person name="Liang C."/>
            <person name="Xu J."/>
            <person name="Wu Z."/>
            <person name="Yu X."/>
        </authorList>
    </citation>
    <scope>NUCLEOTIDE SEQUENCE</scope>
    <source>
        <strain>Henan</strain>
    </source>
</reference>
<name>G7YC03_CLOSI</name>
<keyword evidence="1" id="KW-0413">Isomerase</keyword>
<organism evidence="1 2">
    <name type="scientific">Clonorchis sinensis</name>
    <name type="common">Chinese liver fluke</name>
    <dbReference type="NCBI Taxonomy" id="79923"/>
    <lineage>
        <taxon>Eukaryota</taxon>
        <taxon>Metazoa</taxon>
        <taxon>Spiralia</taxon>
        <taxon>Lophotrochozoa</taxon>
        <taxon>Platyhelminthes</taxon>
        <taxon>Trematoda</taxon>
        <taxon>Digenea</taxon>
        <taxon>Opisthorchiida</taxon>
        <taxon>Opisthorchiata</taxon>
        <taxon>Opisthorchiidae</taxon>
        <taxon>Clonorchis</taxon>
    </lineage>
</organism>
<sequence length="341" mass="39226">MKSFQVNVASRLVDNTATYLIHYCTGKAKAAIEDCVLLLESNSFVEVIDILQTEFGRLHGIAQIFIHRILVRGLIVAEDTDTLRKLIYETHSCRIALTRMGYIADLNNWTNLKWILIWLFKHLRREQAKVPQFLERNLAASSNLYQQLASGVNRVSSRCVDDINRCSKLPRPHFSAVASKALKCPTHGALNHCDVPTRGKRHHRLLHTDSYVKTPTSLTANISSNSVKRVDKGIEFKNTLRFDELNEAEHSISRYVRLKTFPLKFSATYKLNPKPYKKLFSREQVSTVDLLTKYLTEVERILNRHPLVPVLDDPVTADKIRQVAGHDPVRQQHIIKYHRNR</sequence>
<keyword evidence="2" id="KW-1185">Reference proteome</keyword>
<proteinExistence type="predicted"/>
<accession>G7YC03</accession>
<dbReference type="EMBL" id="DF143050">
    <property type="protein sequence ID" value="GAA50487.1"/>
    <property type="molecule type" value="Genomic_DNA"/>
</dbReference>
<dbReference type="Proteomes" id="UP000008909">
    <property type="component" value="Unassembled WGS sequence"/>
</dbReference>
<reference evidence="1" key="1">
    <citation type="journal article" date="2011" name="Genome Biol.">
        <title>The draft genome of the carcinogenic human liver fluke Clonorchis sinensis.</title>
        <authorList>
            <person name="Wang X."/>
            <person name="Chen W."/>
            <person name="Huang Y."/>
            <person name="Sun J."/>
            <person name="Men J."/>
            <person name="Liu H."/>
            <person name="Luo F."/>
            <person name="Guo L."/>
            <person name="Lv X."/>
            <person name="Deng C."/>
            <person name="Zhou C."/>
            <person name="Fan Y."/>
            <person name="Li X."/>
            <person name="Huang L."/>
            <person name="Hu Y."/>
            <person name="Liang C."/>
            <person name="Hu X."/>
            <person name="Xu J."/>
            <person name="Yu X."/>
        </authorList>
    </citation>
    <scope>NUCLEOTIDE SEQUENCE [LARGE SCALE GENOMIC DNA]</scope>
    <source>
        <strain evidence="1">Henan</strain>
    </source>
</reference>
<evidence type="ECO:0000313" key="1">
    <source>
        <dbReference type="EMBL" id="GAA50487.1"/>
    </source>
</evidence>
<dbReference type="AlphaFoldDB" id="G7YC03"/>
<protein>
    <submittedName>
        <fullName evidence="1">Protein disulfide-isomerase</fullName>
    </submittedName>
</protein>
<evidence type="ECO:0000313" key="2">
    <source>
        <dbReference type="Proteomes" id="UP000008909"/>
    </source>
</evidence>
<gene>
    <name evidence="1" type="ORF">CLF_104605</name>
</gene>
<dbReference type="GO" id="GO:0016853">
    <property type="term" value="F:isomerase activity"/>
    <property type="evidence" value="ECO:0007669"/>
    <property type="project" value="UniProtKB-KW"/>
</dbReference>